<dbReference type="Proteomes" id="UP000632774">
    <property type="component" value="Unassembled WGS sequence"/>
</dbReference>
<organism evidence="3 4">
    <name type="scientific">Mucilaginibacter boryungensis</name>
    <dbReference type="NCBI Taxonomy" id="768480"/>
    <lineage>
        <taxon>Bacteria</taxon>
        <taxon>Pseudomonadati</taxon>
        <taxon>Bacteroidota</taxon>
        <taxon>Sphingobacteriia</taxon>
        <taxon>Sphingobacteriales</taxon>
        <taxon>Sphingobacteriaceae</taxon>
        <taxon>Mucilaginibacter</taxon>
    </lineage>
</organism>
<accession>A0ABR9XFZ3</accession>
<comment type="similarity">
    <text evidence="1">Belongs to the ribosome association toxin RatA family.</text>
</comment>
<protein>
    <submittedName>
        <fullName evidence="3">DUF2892 domain-containing protein</fullName>
    </submittedName>
</protein>
<dbReference type="EMBL" id="JADFFM010000001">
    <property type="protein sequence ID" value="MBE9666314.1"/>
    <property type="molecule type" value="Genomic_DNA"/>
</dbReference>
<keyword evidence="4" id="KW-1185">Reference proteome</keyword>
<dbReference type="Gene3D" id="3.30.530.20">
    <property type="match status" value="1"/>
</dbReference>
<reference evidence="3 4" key="1">
    <citation type="submission" date="2020-10" db="EMBL/GenBank/DDBJ databases">
        <title>Mucilaginibacter mali sp. nov., isolated from rhizosphere soil of apple orchard.</title>
        <authorList>
            <person name="Lee J.-S."/>
            <person name="Kim H.S."/>
            <person name="Kim J.-S."/>
        </authorList>
    </citation>
    <scope>NUCLEOTIDE SEQUENCE [LARGE SCALE GENOMIC DNA]</scope>
    <source>
        <strain evidence="3 4">KCTC 23157</strain>
    </source>
</reference>
<dbReference type="SUPFAM" id="SSF55961">
    <property type="entry name" value="Bet v1-like"/>
    <property type="match status" value="1"/>
</dbReference>
<evidence type="ECO:0000256" key="1">
    <source>
        <dbReference type="ARBA" id="ARBA00008918"/>
    </source>
</evidence>
<evidence type="ECO:0000313" key="4">
    <source>
        <dbReference type="Proteomes" id="UP000632774"/>
    </source>
</evidence>
<dbReference type="InterPro" id="IPR005031">
    <property type="entry name" value="COQ10_START"/>
</dbReference>
<gene>
    <name evidence="3" type="ORF">IRJ18_08075</name>
</gene>
<sequence>MATITQHINGRSLPNQHNINLKWPERYISVITGVKVGLSGLKHMFSSPFTSILKIGTGGYLLNRGITGHCELYEQVGKTDTEPVKVAIRASVLVGKPRTEVYDFWRKLDNLPLFMSHLKSVEVLDNLSSRWSLKLPTDIASLSWDAEITYDDPGEVIAWESLPGSNIHTTGKVRFVDTPEPDTTLVHVTITYEPPVGVLGAWIAHLVNPLFQKMVQDDVENFKRYMDMSEIISEISE</sequence>
<feature type="domain" description="Coenzyme Q-binding protein COQ10 START" evidence="2">
    <location>
        <begin position="95"/>
        <end position="216"/>
    </location>
</feature>
<dbReference type="PANTHER" id="PTHR33824">
    <property type="entry name" value="POLYKETIDE CYCLASE/DEHYDRASE AND LIPID TRANSPORT SUPERFAMILY PROTEIN"/>
    <property type="match status" value="1"/>
</dbReference>
<evidence type="ECO:0000313" key="3">
    <source>
        <dbReference type="EMBL" id="MBE9666314.1"/>
    </source>
</evidence>
<name>A0ABR9XFZ3_9SPHI</name>
<evidence type="ECO:0000259" key="2">
    <source>
        <dbReference type="Pfam" id="PF03364"/>
    </source>
</evidence>
<dbReference type="RefSeq" id="WP_194105681.1">
    <property type="nucleotide sequence ID" value="NZ_JADFFM010000001.1"/>
</dbReference>
<dbReference type="InterPro" id="IPR023393">
    <property type="entry name" value="START-like_dom_sf"/>
</dbReference>
<comment type="caution">
    <text evidence="3">The sequence shown here is derived from an EMBL/GenBank/DDBJ whole genome shotgun (WGS) entry which is preliminary data.</text>
</comment>
<dbReference type="Pfam" id="PF03364">
    <property type="entry name" value="Polyketide_cyc"/>
    <property type="match status" value="1"/>
</dbReference>
<dbReference type="InterPro" id="IPR047137">
    <property type="entry name" value="ORF3"/>
</dbReference>
<dbReference type="PANTHER" id="PTHR33824:SF7">
    <property type="entry name" value="POLYKETIDE CYCLASE_DEHYDRASE AND LIPID TRANSPORT SUPERFAMILY PROTEIN"/>
    <property type="match status" value="1"/>
</dbReference>
<proteinExistence type="inferred from homology"/>
<dbReference type="CDD" id="cd07817">
    <property type="entry name" value="SRPBCC_8"/>
    <property type="match status" value="1"/>
</dbReference>